<comment type="caution">
    <text evidence="1">The sequence shown here is derived from an EMBL/GenBank/DDBJ whole genome shotgun (WGS) entry which is preliminary data.</text>
</comment>
<dbReference type="GO" id="GO:0046872">
    <property type="term" value="F:metal ion binding"/>
    <property type="evidence" value="ECO:0007669"/>
    <property type="project" value="InterPro"/>
</dbReference>
<accession>A0AAV8Z9M0</accession>
<dbReference type="Proteomes" id="UP001162162">
    <property type="component" value="Unassembled WGS sequence"/>
</dbReference>
<protein>
    <submittedName>
        <fullName evidence="1">Uncharacterized protein</fullName>
    </submittedName>
</protein>
<dbReference type="SUPFAM" id="SSF63411">
    <property type="entry name" value="LuxS/MPP-like metallohydrolase"/>
    <property type="match status" value="1"/>
</dbReference>
<dbReference type="Gene3D" id="3.30.830.10">
    <property type="entry name" value="Metalloenzyme, LuxS/M16 peptidase-like"/>
    <property type="match status" value="1"/>
</dbReference>
<keyword evidence="2" id="KW-1185">Reference proteome</keyword>
<dbReference type="EMBL" id="JAPWTK010000007">
    <property type="protein sequence ID" value="KAJ8960914.1"/>
    <property type="molecule type" value="Genomic_DNA"/>
</dbReference>
<dbReference type="PANTHER" id="PTHR43016:SF16">
    <property type="entry name" value="METALLOPROTEASE, PUTATIVE (AFU_ORTHOLOGUE AFUA_4G07610)-RELATED"/>
    <property type="match status" value="1"/>
</dbReference>
<dbReference type="PANTHER" id="PTHR43016">
    <property type="entry name" value="PRESEQUENCE PROTEASE"/>
    <property type="match status" value="1"/>
</dbReference>
<proteinExistence type="predicted"/>
<organism evidence="1 2">
    <name type="scientific">Aromia moschata</name>
    <dbReference type="NCBI Taxonomy" id="1265417"/>
    <lineage>
        <taxon>Eukaryota</taxon>
        <taxon>Metazoa</taxon>
        <taxon>Ecdysozoa</taxon>
        <taxon>Arthropoda</taxon>
        <taxon>Hexapoda</taxon>
        <taxon>Insecta</taxon>
        <taxon>Pterygota</taxon>
        <taxon>Neoptera</taxon>
        <taxon>Endopterygota</taxon>
        <taxon>Coleoptera</taxon>
        <taxon>Polyphaga</taxon>
        <taxon>Cucujiformia</taxon>
        <taxon>Chrysomeloidea</taxon>
        <taxon>Cerambycidae</taxon>
        <taxon>Cerambycinae</taxon>
        <taxon>Callichromatini</taxon>
        <taxon>Aromia</taxon>
    </lineage>
</organism>
<reference evidence="1" key="1">
    <citation type="journal article" date="2023" name="Insect Mol. Biol.">
        <title>Genome sequencing provides insights into the evolution of gene families encoding plant cell wall-degrading enzymes in longhorned beetles.</title>
        <authorList>
            <person name="Shin N.R."/>
            <person name="Okamura Y."/>
            <person name="Kirsch R."/>
            <person name="Pauchet Y."/>
        </authorList>
    </citation>
    <scope>NUCLEOTIDE SEQUENCE</scope>
    <source>
        <strain evidence="1">AMC_N1</strain>
    </source>
</reference>
<evidence type="ECO:0000313" key="2">
    <source>
        <dbReference type="Proteomes" id="UP001162162"/>
    </source>
</evidence>
<evidence type="ECO:0000313" key="1">
    <source>
        <dbReference type="EMBL" id="KAJ8960914.1"/>
    </source>
</evidence>
<sequence>MFKKIWQLQVFVDTSDVPNHLLNYLPLLFEALLELPIEQGGSMTPHEEIVRQLEADTIYRWTDSNYYRMPHTAAVCVEVEADKFDVGLTWFKKLLYQTRFTAERLTFVAKKMVAELKEDLGSATMYDAVNAMCFRKDSPAVIRGDLQRQKFLTSLIEKLSRDDCQKVLDDIEAVRRTITEPSKLTLLGTVFDYNFLDFDDSLTGCIIGADYAENDTWFCQVTKGVTSYLDPDYAALSLYVKYQGRDEGPLAGQVPDFKFFFDINISEGLLQFYCTRLTSLVDNYRKVKEILSRQIETRDWDPTLFERSKRETLCEILWELNSRVDLHCVIAPVLLVRFGLHLPEVTTIFSWSSKNSHKDRPVSSLLGLVTAIFN</sequence>
<dbReference type="AlphaFoldDB" id="A0AAV8Z9M0"/>
<gene>
    <name evidence="1" type="ORF">NQ318_020213</name>
</gene>
<name>A0AAV8Z9M0_9CUCU</name>
<dbReference type="InterPro" id="IPR011249">
    <property type="entry name" value="Metalloenz_LuxS/M16"/>
</dbReference>